<protein>
    <submittedName>
        <fullName evidence="3">DUF3106 domain-containing protein</fullName>
    </submittedName>
</protein>
<dbReference type="RefSeq" id="WP_139715789.1">
    <property type="nucleotide sequence ID" value="NZ_CP040871.1"/>
</dbReference>
<feature type="region of interest" description="Disordered" evidence="1">
    <location>
        <begin position="128"/>
        <end position="151"/>
    </location>
</feature>
<feature type="compositionally biased region" description="Basic and acidic residues" evidence="1">
    <location>
        <begin position="135"/>
        <end position="151"/>
    </location>
</feature>
<organism evidence="3 4">
    <name type="scientific">Thermomonas aquatica</name>
    <dbReference type="NCBI Taxonomy" id="2202149"/>
    <lineage>
        <taxon>Bacteria</taxon>
        <taxon>Pseudomonadati</taxon>
        <taxon>Pseudomonadota</taxon>
        <taxon>Gammaproteobacteria</taxon>
        <taxon>Lysobacterales</taxon>
        <taxon>Lysobacteraceae</taxon>
        <taxon>Thermomonas</taxon>
    </lineage>
</organism>
<dbReference type="Proteomes" id="UP000308149">
    <property type="component" value="Chromosome"/>
</dbReference>
<feature type="region of interest" description="Disordered" evidence="1">
    <location>
        <begin position="57"/>
        <end position="99"/>
    </location>
</feature>
<reference evidence="3 4" key="1">
    <citation type="submission" date="2019-06" db="EMBL/GenBank/DDBJ databases">
        <title>Thermomonas aquatica sp. nov., isolated from an industrial wastewater treatment plant.</title>
        <authorList>
            <person name="Jeon J.H."/>
            <person name="Park D.-S."/>
        </authorList>
    </citation>
    <scope>NUCLEOTIDE SEQUENCE [LARGE SCALE GENOMIC DNA]</scope>
    <source>
        <strain evidence="3 4">SY21</strain>
    </source>
</reference>
<dbReference type="AlphaFoldDB" id="A0A5B7ZP98"/>
<feature type="signal peptide" evidence="2">
    <location>
        <begin position="1"/>
        <end position="26"/>
    </location>
</feature>
<name>A0A5B7ZP98_9GAMM</name>
<dbReference type="EMBL" id="CP040871">
    <property type="protein sequence ID" value="QDA56737.1"/>
    <property type="molecule type" value="Genomic_DNA"/>
</dbReference>
<dbReference type="OrthoDB" id="5797406at2"/>
<proteinExistence type="predicted"/>
<gene>
    <name evidence="3" type="ORF">FHQ07_05100</name>
</gene>
<keyword evidence="2" id="KW-0732">Signal</keyword>
<dbReference type="KEGG" id="thes:FHQ07_05100"/>
<evidence type="ECO:0000313" key="4">
    <source>
        <dbReference type="Proteomes" id="UP000308149"/>
    </source>
</evidence>
<accession>A0A5B7ZP98</accession>
<feature type="chain" id="PRO_5022842868" evidence="2">
    <location>
        <begin position="27"/>
        <end position="151"/>
    </location>
</feature>
<evidence type="ECO:0000256" key="2">
    <source>
        <dbReference type="SAM" id="SignalP"/>
    </source>
</evidence>
<dbReference type="InterPro" id="IPR021455">
    <property type="entry name" value="DUF3106"/>
</dbReference>
<sequence>MNRTIPSRLIRTAFLALALWPAFAFAQAQPAATQYPEWDQLTPTQRDALVAPLRERWNSNPDERSRMVERAQRWKTMPRDQRDRAGHGMQRWEHMSPEQRTEARGLFHAMRDMDKEQRKVFLADWRKKSAQQKTEWLKAHPAPERRERARQ</sequence>
<evidence type="ECO:0000313" key="3">
    <source>
        <dbReference type="EMBL" id="QDA56737.1"/>
    </source>
</evidence>
<evidence type="ECO:0000256" key="1">
    <source>
        <dbReference type="SAM" id="MobiDB-lite"/>
    </source>
</evidence>
<dbReference type="Pfam" id="PF11304">
    <property type="entry name" value="DUF3106"/>
    <property type="match status" value="1"/>
</dbReference>
<keyword evidence="4" id="KW-1185">Reference proteome</keyword>